<name>A0A1W0E4B1_9MICR</name>
<organism evidence="1 2">
    <name type="scientific">Ecytonucleospora hepatopenaei</name>
    <dbReference type="NCBI Taxonomy" id="646526"/>
    <lineage>
        <taxon>Eukaryota</taxon>
        <taxon>Fungi</taxon>
        <taxon>Fungi incertae sedis</taxon>
        <taxon>Microsporidia</taxon>
        <taxon>Enterocytozoonidae</taxon>
        <taxon>Ecytonucleospora</taxon>
    </lineage>
</organism>
<protein>
    <submittedName>
        <fullName evidence="1">Uncharacterized protein</fullName>
    </submittedName>
</protein>
<dbReference type="AlphaFoldDB" id="A0A1W0E4B1"/>
<sequence>MALAAATIATSSPVLCNKSKSENIESCDCVTLLNGLFIQNISFICNNIDDYRFNCACIMFYIII</sequence>
<keyword evidence="2" id="KW-1185">Reference proteome</keyword>
<reference evidence="1 2" key="1">
    <citation type="journal article" date="2017" name="Environ. Microbiol.">
        <title>Decay of the glycolytic pathway and adaptation to intranuclear parasitism within Enterocytozoonidae microsporidia.</title>
        <authorList>
            <person name="Wiredu Boakye D."/>
            <person name="Jaroenlak P."/>
            <person name="Prachumwat A."/>
            <person name="Williams T.A."/>
            <person name="Bateman K.S."/>
            <person name="Itsathitphaisarn O."/>
            <person name="Sritunyalucksana K."/>
            <person name="Paszkiewicz K.H."/>
            <person name="Moore K.A."/>
            <person name="Stentiford G.D."/>
            <person name="Williams B.A."/>
        </authorList>
    </citation>
    <scope>NUCLEOTIDE SEQUENCE [LARGE SCALE GENOMIC DNA]</scope>
    <source>
        <strain evidence="1 2">TH1</strain>
    </source>
</reference>
<dbReference type="Proteomes" id="UP000192758">
    <property type="component" value="Unassembled WGS sequence"/>
</dbReference>
<accession>A0A1W0E4B1</accession>
<comment type="caution">
    <text evidence="1">The sequence shown here is derived from an EMBL/GenBank/DDBJ whole genome shotgun (WGS) entry which is preliminary data.</text>
</comment>
<proteinExistence type="predicted"/>
<gene>
    <name evidence="1" type="ORF">EHP00_2011</name>
</gene>
<evidence type="ECO:0000313" key="1">
    <source>
        <dbReference type="EMBL" id="OQS54066.1"/>
    </source>
</evidence>
<dbReference type="VEuPathDB" id="MicrosporidiaDB:EHP00_2011"/>
<dbReference type="EMBL" id="MNPJ01000022">
    <property type="protein sequence ID" value="OQS54066.1"/>
    <property type="molecule type" value="Genomic_DNA"/>
</dbReference>
<evidence type="ECO:0000313" key="2">
    <source>
        <dbReference type="Proteomes" id="UP000192758"/>
    </source>
</evidence>